<dbReference type="EMBL" id="CP031386">
    <property type="protein sequence ID" value="QPG97167.1"/>
    <property type="molecule type" value="Genomic_DNA"/>
</dbReference>
<accession>A0A7S9PUJ2</accession>
<evidence type="ECO:0000313" key="3">
    <source>
        <dbReference type="EMBL" id="QPG97167.1"/>
    </source>
</evidence>
<keyword evidence="4" id="KW-1185">Reference proteome</keyword>
<dbReference type="OrthoDB" id="5582146at2759"/>
<dbReference type="PANTHER" id="PTHR11603:SF132">
    <property type="entry name" value="C2H2-TYPE DOMAIN-CONTAINING PROTEIN"/>
    <property type="match status" value="1"/>
</dbReference>
<evidence type="ECO:0008006" key="5">
    <source>
        <dbReference type="Google" id="ProtNLM"/>
    </source>
</evidence>
<evidence type="ECO:0000313" key="4">
    <source>
        <dbReference type="Proteomes" id="UP000594364"/>
    </source>
</evidence>
<feature type="chain" id="PRO_5034923929" description="Magnesium chelatase" evidence="2">
    <location>
        <begin position="18"/>
        <end position="503"/>
    </location>
</feature>
<name>A0A7S9PUJ2_EPIFF</name>
<reference evidence="3 4" key="1">
    <citation type="journal article" date="2018" name="PLoS Genet.">
        <title>Repeat elements organise 3D genome structure and mediate transcription in the filamentous fungus Epichloe festucae.</title>
        <authorList>
            <person name="Winter D.J."/>
            <person name="Ganley A.R.D."/>
            <person name="Young C.A."/>
            <person name="Liachko I."/>
            <person name="Schardl C.L."/>
            <person name="Dupont P.Y."/>
            <person name="Berry D."/>
            <person name="Ram A."/>
            <person name="Scott B."/>
            <person name="Cox M.P."/>
        </authorList>
    </citation>
    <scope>NUCLEOTIDE SEQUENCE [LARGE SCALE GENOMIC DNA]</scope>
    <source>
        <strain evidence="3 4">Fl1</strain>
    </source>
</reference>
<dbReference type="Gene3D" id="1.10.8.80">
    <property type="entry name" value="Magnesium chelatase subunit I, C-Terminal domain"/>
    <property type="match status" value="1"/>
</dbReference>
<dbReference type="Pfam" id="PF04681">
    <property type="entry name" value="Bys1"/>
    <property type="match status" value="1"/>
</dbReference>
<organism evidence="3 4">
    <name type="scientific">Epichloe festucae (strain Fl1)</name>
    <dbReference type="NCBI Taxonomy" id="877507"/>
    <lineage>
        <taxon>Eukaryota</taxon>
        <taxon>Fungi</taxon>
        <taxon>Dikarya</taxon>
        <taxon>Ascomycota</taxon>
        <taxon>Pezizomycotina</taxon>
        <taxon>Sordariomycetes</taxon>
        <taxon>Hypocreomycetidae</taxon>
        <taxon>Hypocreales</taxon>
        <taxon>Clavicipitaceae</taxon>
        <taxon>Epichloe</taxon>
    </lineage>
</organism>
<gene>
    <name evidence="3" type="ORF">C2857_005896</name>
</gene>
<sequence>MKTSIMAFAALLGHTSAQNFLIINSCSTPVYFQPILSNGDTSGPLNTVQPGQSWSEVYRPHGSTVKIGTNETLGEHLSIEYKFSSTDPDYIWYEFNTAFGNPFASHHNSLSAGDGCSNFLCKANDTDNCYSTVYAGKIWACPLPANLTAHLCDPPLPSSYRPIMASITSTDLSTILPKVHDLSDIELALLLSLITHDHPILTTPASHIDTLTRELSLIALRTFHLTHAIVNCTPSTTLDDFASALLIPSSSSQKKPSRPDYFAPRPLRPSRRSTSPPSSGQIANCILATNLDLAPRAVQIQALELLRTGRIFTRTTVQTAPKRFIFIPILQADAPGKGPQLTSHLNDSFALAHWHDPEDGYVNVEDEDERVERNSVDSVDINHLAQLSQQVEIDIDVKRYQMNVVSFLRMHRAVQDGITPAATKHFEKLMRCLAPIHTLDYVTPALVGVAAKKTYLHRIRITTPENERSMQWGSSLDAVTALLNDVGPEQVINDVLSMVTAPI</sequence>
<evidence type="ECO:0000256" key="2">
    <source>
        <dbReference type="SAM" id="SignalP"/>
    </source>
</evidence>
<evidence type="ECO:0000256" key="1">
    <source>
        <dbReference type="SAM" id="MobiDB-lite"/>
    </source>
</evidence>
<dbReference type="InterPro" id="IPR006771">
    <property type="entry name" value="CetA-like"/>
</dbReference>
<dbReference type="InterPro" id="IPR052041">
    <property type="entry name" value="Nucleic_acid_metab_PIN/TRAM"/>
</dbReference>
<feature type="region of interest" description="Disordered" evidence="1">
    <location>
        <begin position="250"/>
        <end position="280"/>
    </location>
</feature>
<keyword evidence="2" id="KW-0732">Signal</keyword>
<dbReference type="AlphaFoldDB" id="A0A7S9PUJ2"/>
<feature type="signal peptide" evidence="2">
    <location>
        <begin position="1"/>
        <end position="17"/>
    </location>
</feature>
<proteinExistence type="predicted"/>
<dbReference type="Proteomes" id="UP000594364">
    <property type="component" value="Chromosome 2"/>
</dbReference>
<dbReference type="PANTHER" id="PTHR11603">
    <property type="entry name" value="AAA FAMILY ATPASE"/>
    <property type="match status" value="1"/>
</dbReference>
<protein>
    <recommendedName>
        <fullName evidence="5">Magnesium chelatase</fullName>
    </recommendedName>
</protein>